<keyword evidence="1 6" id="KW-0808">Transferase</keyword>
<dbReference type="GO" id="GO:0005874">
    <property type="term" value="C:microtubule"/>
    <property type="evidence" value="ECO:0007669"/>
    <property type="project" value="InterPro"/>
</dbReference>
<dbReference type="EC" id="2.3.1.108" evidence="5 6"/>
<dbReference type="FunFam" id="3.40.630.30:FF:000060">
    <property type="entry name" value="Alpha-tubulin N-acetyltransferase 1"/>
    <property type="match status" value="1"/>
</dbReference>
<dbReference type="PANTHER" id="PTHR12327:SF0">
    <property type="entry name" value="ALPHA-TUBULIN N-ACETYLTRANSFERASE 1"/>
    <property type="match status" value="1"/>
</dbReference>
<feature type="compositionally biased region" description="Polar residues" evidence="7">
    <location>
        <begin position="212"/>
        <end position="221"/>
    </location>
</feature>
<keyword evidence="10" id="KW-1185">Reference proteome</keyword>
<reference evidence="9" key="1">
    <citation type="submission" date="2022-01" db="EMBL/GenBank/DDBJ databases">
        <authorList>
            <person name="Braso-Vives M."/>
        </authorList>
    </citation>
    <scope>NUCLEOTIDE SEQUENCE</scope>
</reference>
<dbReference type="GO" id="GO:0070507">
    <property type="term" value="P:regulation of microtubule cytoskeleton organization"/>
    <property type="evidence" value="ECO:0007669"/>
    <property type="project" value="UniProtKB-UniRule"/>
</dbReference>
<feature type="region of interest" description="Disordered" evidence="7">
    <location>
        <begin position="283"/>
        <end position="350"/>
    </location>
</feature>
<dbReference type="PANTHER" id="PTHR12327">
    <property type="entry name" value="ALPHA-TUBULIN N-ACETYLTRANSFERASE 1"/>
    <property type="match status" value="1"/>
</dbReference>
<feature type="region of interest" description="Disordered" evidence="7">
    <location>
        <begin position="189"/>
        <end position="221"/>
    </location>
</feature>
<dbReference type="InterPro" id="IPR007965">
    <property type="entry name" value="GNAT_ATAT"/>
</dbReference>
<evidence type="ECO:0000256" key="5">
    <source>
        <dbReference type="ARBA" id="ARBA00066570"/>
    </source>
</evidence>
<feature type="compositionally biased region" description="Low complexity" evidence="7">
    <location>
        <begin position="303"/>
        <end position="350"/>
    </location>
</feature>
<keyword evidence="2 6" id="KW-0012">Acyltransferase</keyword>
<evidence type="ECO:0000256" key="1">
    <source>
        <dbReference type="ARBA" id="ARBA00022679"/>
    </source>
</evidence>
<evidence type="ECO:0000256" key="2">
    <source>
        <dbReference type="ARBA" id="ARBA00023315"/>
    </source>
</evidence>
<feature type="region of interest" description="Disordered" evidence="7">
    <location>
        <begin position="368"/>
        <end position="387"/>
    </location>
</feature>
<feature type="binding site" evidence="6">
    <location>
        <begin position="153"/>
        <end position="162"/>
    </location>
    <ligand>
        <name>acetyl-CoA</name>
        <dbReference type="ChEBI" id="CHEBI:57288"/>
    </ligand>
</feature>
<feature type="site" description="Crucial for catalytic activity" evidence="6">
    <location>
        <position position="52"/>
    </location>
</feature>
<dbReference type="Gene3D" id="3.40.630.30">
    <property type="match status" value="1"/>
</dbReference>
<comment type="similarity">
    <text evidence="6">Belongs to the acetyltransferase ATAT1 family.</text>
</comment>
<evidence type="ECO:0000256" key="3">
    <source>
        <dbReference type="ARBA" id="ARBA00051998"/>
    </source>
</evidence>
<sequence length="1215" mass="130400">MEFPFNIHGLFGEEISLVDSNLAPFRKVSNEPLDQNLAKVIDDLGEASAKAQGLHGPITATYKLRNSDHRMYVLKDAQANSGKGAAVGFIKVGTKKLFILDHHGAQVELTPLCVLDFYVHESRQRTGCGHKLFQHMLKMEKISPQHLAIDRPSNKFTKFLKKHYGLSGNVPQVNNFVVFEGFFRDNPATRYGRKQSSRNRPPLYPYRREGSTVPSRQRGSARNLQQEKAALQNIAVKQGRPSSTGLLISRFQQHEVNRNRSSSLGNLAAVELSEDRRMGAQASRYSRYAQDGMQGRRASAQNLAGSTAGQTGSTAGQAGSTAGQTGSTAGQAGSTAGQTGSTAGQAGSTAGQTGLTAGLSGSIAGQAGLTAGQPGSTAGQPGSTAGYMHYRDITTRNGHLKVSSQQTAPVDRQRIPDNKAVVSGVHPPSAKVPAANIGGCSSPGSPSLRSDAVLKERDLSYTLTAQQARRENSFWNVMGVPTTVADFHAPVRRFTVRAKSVPWLDAELREAMAMRDEAKTEADKSRPTTNYALPSGVCLGVAGHLCQLVTIRWSKLHEVPTEDPDGVQADGVAGQSRTARGDSTPEQLRQLCCCRGVNSQEQPAVHLHTPLSVRNRTNTTCYIPGTAGCAPPHTPLCTEQHKHNLLHPGHSRLCTSTHPSLYGTAQTQPVTSRVQPAVHLHAPLSVRNSTNTTCYIPGTAGCAPPHTPLCTEQHKHNLLHPGHSRLCTSTHPCLYGTAQTTCYIPGTAGCAPPHTPLCTEQHKQPVTPQEQPAVHLHTSLSVRNSTNTTCYIPGTADCAPPRTPVCTEQHKHNLLHAGHSRLCTSTHPCLYGTAQTTCYTSGTAGCAPPRTPVCTEQHKHNLLHPGHSRLCTSTHPSLYGTAQRQPVTSRAQPAMHLHAPLCVRNSTNTTCYIPGTAGCAPPHTPVCTEQHKHNLLHPGHSRLCTSTHPCLYGTAHTQPVTSRAQPAVHLHAPLSVRNSAQTTCYTSGTAGCAPPRTPLCTEQHKHNLLHPGHSRLCTSTHPCLYGTAHTQPVTSRAQPAVHLHTPLSVRNRTNTTCYIPGTASCASPRNPVCTEQNKHDLLHLRNSRLCTSTHPCLYGTAQTQPVTSRAQPTVHLHAPLSVRNSTNTTCYIPGTAGCAPPRTPLCTVQNSTNTTCYIPGTAGCAPPRTPLCTEQHKHNLLHPGHSRLCTSTHPCLYGTAQTRPVTSRAQPALNT</sequence>
<dbReference type="GO" id="GO:0019799">
    <property type="term" value="F:tubulin N-acetyltransferase activity"/>
    <property type="evidence" value="ECO:0007669"/>
    <property type="project" value="UniProtKB-UniRule"/>
</dbReference>
<feature type="binding site" evidence="6">
    <location>
        <begin position="117"/>
        <end position="130"/>
    </location>
    <ligand>
        <name>acetyl-CoA</name>
        <dbReference type="ChEBI" id="CHEBI:57288"/>
    </ligand>
</feature>
<protein>
    <recommendedName>
        <fullName evidence="5 6">Alpha-tubulin N-acetyltransferase</fullName>
        <shortName evidence="6">Alpha-TAT</shortName>
        <shortName evidence="6">TAT</shortName>
        <ecNumber evidence="5 6">2.3.1.108</ecNumber>
    </recommendedName>
    <alternativeName>
        <fullName evidence="6">Acetyltransferase mec-17 homolog</fullName>
    </alternativeName>
</protein>
<comment type="catalytic activity">
    <reaction evidence="3 6">
        <text>L-lysyl-[alpha-tubulin] + acetyl-CoA = N(6)-acetyl-L-lysyl-[alpha-tubulin] + CoA + H(+)</text>
        <dbReference type="Rhea" id="RHEA:15277"/>
        <dbReference type="Rhea" id="RHEA-COMP:11278"/>
        <dbReference type="Rhea" id="RHEA-COMP:11279"/>
        <dbReference type="ChEBI" id="CHEBI:15378"/>
        <dbReference type="ChEBI" id="CHEBI:29969"/>
        <dbReference type="ChEBI" id="CHEBI:57287"/>
        <dbReference type="ChEBI" id="CHEBI:57288"/>
        <dbReference type="ChEBI" id="CHEBI:61930"/>
        <dbReference type="EC" id="2.3.1.108"/>
    </reaction>
</comment>
<comment type="function">
    <text evidence="4">Specifically acetylates 'Lys-40' in alpha-tubulin on the lumenal side of microtubules. Promotes microtubule destabilization and accelerates microtubule dynamics; this activity may be independent of acetylation activity. Acetylates alpha-tubulin with a slow enzymatic rate, due to a catalytic site that is not optimized for acetyl transfer. Enters the microtubule through each end and diffuses quickly throughout the lumen of microtubules. Acetylates only long/old microtubules because of its slow acetylation rate since it does not have time to act on dynamically unstable microtubules before the enzyme is released. Required for normal sperm flagellar function. Promotes directional cell locomotion and chemotaxis, through AP2A2-dependent acetylation of alpha-tubulin at clathrin-coated pits that are concentrated at the leading edge of migrating cells. May facilitate primary cilium assembly.</text>
</comment>
<dbReference type="Pfam" id="PF05301">
    <property type="entry name" value="Acetyltransf_16"/>
    <property type="match status" value="1"/>
</dbReference>
<dbReference type="InterPro" id="IPR038746">
    <property type="entry name" value="Atat"/>
</dbReference>
<evidence type="ECO:0000256" key="7">
    <source>
        <dbReference type="SAM" id="MobiDB-lite"/>
    </source>
</evidence>
<dbReference type="PROSITE" id="PS51730">
    <property type="entry name" value="GNAT_ATAT"/>
    <property type="match status" value="1"/>
</dbReference>
<feature type="compositionally biased region" description="Polar residues" evidence="7">
    <location>
        <begin position="373"/>
        <end position="383"/>
    </location>
</feature>
<accession>A0A8K0AC79</accession>
<organism evidence="9 10">
    <name type="scientific">Branchiostoma lanceolatum</name>
    <name type="common">Common lancelet</name>
    <name type="synonym">Amphioxus lanceolatum</name>
    <dbReference type="NCBI Taxonomy" id="7740"/>
    <lineage>
        <taxon>Eukaryota</taxon>
        <taxon>Metazoa</taxon>
        <taxon>Chordata</taxon>
        <taxon>Cephalochordata</taxon>
        <taxon>Leptocardii</taxon>
        <taxon>Amphioxiformes</taxon>
        <taxon>Branchiostomatidae</taxon>
        <taxon>Branchiostoma</taxon>
    </lineage>
</organism>
<gene>
    <name evidence="9" type="primary">ATAT1</name>
    <name evidence="9" type="ORF">BLAG_LOCUS24398</name>
</gene>
<evidence type="ECO:0000256" key="4">
    <source>
        <dbReference type="ARBA" id="ARBA00054822"/>
    </source>
</evidence>
<feature type="region of interest" description="Disordered" evidence="7">
    <location>
        <begin position="561"/>
        <end position="583"/>
    </location>
</feature>
<evidence type="ECO:0000313" key="9">
    <source>
        <dbReference type="EMBL" id="CAH1272868.1"/>
    </source>
</evidence>
<dbReference type="HAMAP" id="MF_03130">
    <property type="entry name" value="mec17"/>
    <property type="match status" value="1"/>
</dbReference>
<dbReference type="AlphaFoldDB" id="A0A8K0AC79"/>
<dbReference type="EMBL" id="OV696693">
    <property type="protein sequence ID" value="CAH1272868.1"/>
    <property type="molecule type" value="Genomic_DNA"/>
</dbReference>
<dbReference type="Proteomes" id="UP000838412">
    <property type="component" value="Chromosome 8"/>
</dbReference>
<evidence type="ECO:0000313" key="10">
    <source>
        <dbReference type="Proteomes" id="UP000838412"/>
    </source>
</evidence>
<dbReference type="OrthoDB" id="447510at2759"/>
<dbReference type="GO" id="GO:0048666">
    <property type="term" value="P:neuron development"/>
    <property type="evidence" value="ECO:0007669"/>
    <property type="project" value="UniProtKB-UniRule"/>
</dbReference>
<proteinExistence type="inferred from homology"/>
<evidence type="ECO:0000259" key="8">
    <source>
        <dbReference type="PROSITE" id="PS51730"/>
    </source>
</evidence>
<evidence type="ECO:0000256" key="6">
    <source>
        <dbReference type="HAMAP-Rule" id="MF_03130"/>
    </source>
</evidence>
<name>A0A8K0AC79_BRALA</name>
<feature type="domain" description="N-acetyltransferase" evidence="8">
    <location>
        <begin position="1"/>
        <end position="183"/>
    </location>
</feature>